<evidence type="ECO:0000313" key="2">
    <source>
        <dbReference type="EMBL" id="JAP89291.1"/>
    </source>
</evidence>
<proteinExistence type="predicted"/>
<name>A0A146K0W0_9EUKA</name>
<evidence type="ECO:0000256" key="1">
    <source>
        <dbReference type="SAM" id="MobiDB-lite"/>
    </source>
</evidence>
<organism evidence="2">
    <name type="scientific">Trepomonas sp. PC1</name>
    <dbReference type="NCBI Taxonomy" id="1076344"/>
    <lineage>
        <taxon>Eukaryota</taxon>
        <taxon>Metamonada</taxon>
        <taxon>Diplomonadida</taxon>
        <taxon>Hexamitidae</taxon>
        <taxon>Hexamitinae</taxon>
        <taxon>Trepomonas</taxon>
    </lineage>
</organism>
<feature type="non-terminal residue" evidence="2">
    <location>
        <position position="1"/>
    </location>
</feature>
<feature type="compositionally biased region" description="Basic and acidic residues" evidence="1">
    <location>
        <begin position="58"/>
        <end position="68"/>
    </location>
</feature>
<feature type="region of interest" description="Disordered" evidence="1">
    <location>
        <begin position="54"/>
        <end position="73"/>
    </location>
</feature>
<reference evidence="2" key="1">
    <citation type="submission" date="2015-07" db="EMBL/GenBank/DDBJ databases">
        <title>Adaptation to a free-living lifestyle via gene acquisitions in the diplomonad Trepomonas sp. PC1.</title>
        <authorList>
            <person name="Xu F."/>
            <person name="Jerlstrom-Hultqvist J."/>
            <person name="Kolisko M."/>
            <person name="Simpson A.G.B."/>
            <person name="Roger A.J."/>
            <person name="Svard S.G."/>
            <person name="Andersson J.O."/>
        </authorList>
    </citation>
    <scope>NUCLEOTIDE SEQUENCE</scope>
    <source>
        <strain evidence="2">PC1</strain>
    </source>
</reference>
<dbReference type="EMBL" id="GDID01007315">
    <property type="protein sequence ID" value="JAP89291.1"/>
    <property type="molecule type" value="Transcribed_RNA"/>
</dbReference>
<protein>
    <submittedName>
        <fullName evidence="2">Uncharacterized protein</fullName>
    </submittedName>
</protein>
<gene>
    <name evidence="2" type="ORF">TPC1_31214</name>
</gene>
<dbReference type="AlphaFoldDB" id="A0A146K0W0"/>
<sequence length="371" mass="42737">WLKYGLLEQFEVKQSAVKELELDATIKSYQQFIAVRCGQIAQPKPTIQPAVQATGFGKQKEEKPDQNKTDMTTNELTQDYPETKSNKPKFDFKLQAKKEQFMCSSQIQQFIDAFSFQIDGLDLDDFEQIKKSNPTLAKLTKIRSLQSFLDNLQKYTPQAPSELPILLFLFLYDHSQVSENANEASSLFQNCNNALQGLHAIQKKFAETWQQIPDFTVFVLQLALKTCPLVVGALQKNYLQNWEKIIKKQQKIDAENENNAVTYFAQFCYFILLGSDSLDFISFIHQTLQSWQELLKRDEFSELEKQILVQLTKLILLGLNEMKLIKDPGTELPSSSKIIKCLEDQEVKELIRGLQKDLDKMGVKEEPKDEK</sequence>
<accession>A0A146K0W0</accession>